<evidence type="ECO:0000256" key="1">
    <source>
        <dbReference type="SAM" id="MobiDB-lite"/>
    </source>
</evidence>
<reference evidence="2 3" key="1">
    <citation type="journal article" date="2023" name="Commun. Biol.">
        <title>Reorganization of the ancestral sex-determining regions during the evolution of trioecy in Pleodorina starrii.</title>
        <authorList>
            <person name="Takahashi K."/>
            <person name="Suzuki S."/>
            <person name="Kawai-Toyooka H."/>
            <person name="Yamamoto K."/>
            <person name="Hamaji T."/>
            <person name="Ootsuki R."/>
            <person name="Yamaguchi H."/>
            <person name="Kawachi M."/>
            <person name="Higashiyama T."/>
            <person name="Nozaki H."/>
        </authorList>
    </citation>
    <scope>NUCLEOTIDE SEQUENCE [LARGE SCALE GENOMIC DNA]</scope>
    <source>
        <strain evidence="2 3">NIES-4479</strain>
    </source>
</reference>
<evidence type="ECO:0000313" key="3">
    <source>
        <dbReference type="Proteomes" id="UP001165080"/>
    </source>
</evidence>
<feature type="compositionally biased region" description="Low complexity" evidence="1">
    <location>
        <begin position="267"/>
        <end position="277"/>
    </location>
</feature>
<keyword evidence="3" id="KW-1185">Reference proteome</keyword>
<dbReference type="PANTHER" id="PTHR13677">
    <property type="entry name" value="LD41638P"/>
    <property type="match status" value="1"/>
</dbReference>
<dbReference type="GO" id="GO:0055037">
    <property type="term" value="C:recycling endosome"/>
    <property type="evidence" value="ECO:0007669"/>
    <property type="project" value="TreeGrafter"/>
</dbReference>
<feature type="compositionally biased region" description="Low complexity" evidence="1">
    <location>
        <begin position="909"/>
        <end position="919"/>
    </location>
</feature>
<accession>A0A9W6F9D0</accession>
<name>A0A9W6F9D0_9CHLO</name>
<dbReference type="OrthoDB" id="10265409at2759"/>
<feature type="compositionally biased region" description="Gly residues" evidence="1">
    <location>
        <begin position="920"/>
        <end position="930"/>
    </location>
</feature>
<feature type="region of interest" description="Disordered" evidence="1">
    <location>
        <begin position="79"/>
        <end position="144"/>
    </location>
</feature>
<organism evidence="2 3">
    <name type="scientific">Pleodorina starrii</name>
    <dbReference type="NCBI Taxonomy" id="330485"/>
    <lineage>
        <taxon>Eukaryota</taxon>
        <taxon>Viridiplantae</taxon>
        <taxon>Chlorophyta</taxon>
        <taxon>core chlorophytes</taxon>
        <taxon>Chlorophyceae</taxon>
        <taxon>CS clade</taxon>
        <taxon>Chlamydomonadales</taxon>
        <taxon>Volvocaceae</taxon>
        <taxon>Pleodorina</taxon>
    </lineage>
</organism>
<evidence type="ECO:0000313" key="2">
    <source>
        <dbReference type="EMBL" id="GLC61184.1"/>
    </source>
</evidence>
<feature type="region of interest" description="Disordered" evidence="1">
    <location>
        <begin position="896"/>
        <end position="939"/>
    </location>
</feature>
<dbReference type="AlphaFoldDB" id="A0A9W6F9D0"/>
<dbReference type="PANTHER" id="PTHR13677:SF0">
    <property type="entry name" value="LD41638P"/>
    <property type="match status" value="1"/>
</dbReference>
<feature type="region of interest" description="Disordered" evidence="1">
    <location>
        <begin position="425"/>
        <end position="477"/>
    </location>
</feature>
<dbReference type="Proteomes" id="UP001165080">
    <property type="component" value="Unassembled WGS sequence"/>
</dbReference>
<feature type="compositionally biased region" description="Polar residues" evidence="1">
    <location>
        <begin position="247"/>
        <end position="265"/>
    </location>
</feature>
<feature type="compositionally biased region" description="Low complexity" evidence="1">
    <location>
        <begin position="134"/>
        <end position="144"/>
    </location>
</feature>
<evidence type="ECO:0008006" key="4">
    <source>
        <dbReference type="Google" id="ProtNLM"/>
    </source>
</evidence>
<feature type="compositionally biased region" description="Low complexity" evidence="1">
    <location>
        <begin position="461"/>
        <end position="470"/>
    </location>
</feature>
<feature type="region of interest" description="Disordered" evidence="1">
    <location>
        <begin position="509"/>
        <end position="591"/>
    </location>
</feature>
<dbReference type="InterPro" id="IPR024224">
    <property type="entry name" value="DENND6"/>
</dbReference>
<sequence>MTSVSPSQQWIIGLCSIVFDIDVGQRIDHLVPEGCLSKEEQTDVAFHSFPDSMSMELHARTSIKDSTFFFRVRRRGKLPSEPVTAPPAEGPAAGGERSGDAAGAQDGPAAADDACGAAAAEAAANGSGGGGNAAGLRGDSSGGSERASEERFLYGFVFCRQRQDASLRRGGEQMSVVVLAEHPLSSVLLPLAAVAGHQYFGSPGSWPLQQVYDEVCRWPGPVAGPQLQLPVAFTSLTARLPAWNTLPHPSTLTAPEQYGANTMPHTRSPSSRSLFGSSHGGSRRTLSQTDDGAAAAAAAAAGAAGAGGTGPAGLGSHQRTVSGMSGAGVVGLSPASSNASGLLSPAASVQVVPPLGSPAATAAALAASPFLSGGGAQIAVAPAQQHLERQGSGTGGDSPVPLNHRISAAAEISFSPAGISAASVTGSAGSAGAGGGGGGGAPPGGHSPGAAVSQPGSERISASSAPALPLRSEGSGGNSLRQISGFLAEGGCAPTAVPMAVSVIGPGGAGAGAAPQHQRSRSSVQVPSRTSSYAGALDDATHAPGASNGGIRASHGQNDGQAGEDSAGGRGSASQAYRRVPSAPQINAGEGGPIHGAFHEVDVYTPLSGHLSRLWQLWEMTLLGRALLLVAPTPGETSAGVAALLSLMAPLPYAADFRPYYCIHDAAFSKMAAGVLPGPEARDVPTLLGVTNLYFIRALPHWPNVLSIGKREGAVAAVQPSGSLAASMFRANAAVQALRQRTQGASALMSGHTEALWSTYKPLCRPDQALLAKLMLPKPGDVKSKVARIAFVNSDLIRRHFAELTSAFLAPFGRYFEPDPDPESGGRVAGWNSEEFLFGLRSGAVPLPQPLLDRVGSPSAAVELYARFTSCLNFAAWFAARRRHVAHLIAPAWSRQRRGSGAEEGGAPAGRTPSTAAAPGGKGMGGGGAGGEEEEEEGSIASWFSSAAQHLDEVKLIGLLFSVEQQLMEAQVEAASPDAPDEASATVSRLQRELAMLFFGSRMPEELQLTCVSSPARRALLASLPLTAGQAARVQQLMDMLQVGGK</sequence>
<dbReference type="EMBL" id="BRXU01000043">
    <property type="protein sequence ID" value="GLC61184.1"/>
    <property type="molecule type" value="Genomic_DNA"/>
</dbReference>
<proteinExistence type="predicted"/>
<comment type="caution">
    <text evidence="2">The sequence shown here is derived from an EMBL/GenBank/DDBJ whole genome shotgun (WGS) entry which is preliminary data.</text>
</comment>
<gene>
    <name evidence="2" type="primary">PLEST009311</name>
    <name evidence="2" type="ORF">PLESTB_001728700</name>
</gene>
<feature type="compositionally biased region" description="Low complexity" evidence="1">
    <location>
        <begin position="512"/>
        <end position="532"/>
    </location>
</feature>
<feature type="compositionally biased region" description="Low complexity" evidence="1">
    <location>
        <begin position="90"/>
        <end position="125"/>
    </location>
</feature>
<dbReference type="GO" id="GO:0005085">
    <property type="term" value="F:guanyl-nucleotide exchange factor activity"/>
    <property type="evidence" value="ECO:0007669"/>
    <property type="project" value="InterPro"/>
</dbReference>
<feature type="region of interest" description="Disordered" evidence="1">
    <location>
        <begin position="247"/>
        <end position="293"/>
    </location>
</feature>
<protein>
    <recommendedName>
        <fullName evidence="4">UDENN domain-containing protein</fullName>
    </recommendedName>
</protein>
<feature type="compositionally biased region" description="Gly residues" evidence="1">
    <location>
        <begin position="429"/>
        <end position="447"/>
    </location>
</feature>